<proteinExistence type="predicted"/>
<feature type="coiled-coil region" evidence="1">
    <location>
        <begin position="1245"/>
        <end position="1293"/>
    </location>
</feature>
<keyword evidence="1" id="KW-0175">Coiled coil</keyword>
<accession>A0A553PE29</accession>
<organism evidence="3 4">
    <name type="scientific">Danionella cerebrum</name>
    <dbReference type="NCBI Taxonomy" id="2873325"/>
    <lineage>
        <taxon>Eukaryota</taxon>
        <taxon>Metazoa</taxon>
        <taxon>Chordata</taxon>
        <taxon>Craniata</taxon>
        <taxon>Vertebrata</taxon>
        <taxon>Euteleostomi</taxon>
        <taxon>Actinopterygii</taxon>
        <taxon>Neopterygii</taxon>
        <taxon>Teleostei</taxon>
        <taxon>Ostariophysi</taxon>
        <taxon>Cypriniformes</taxon>
        <taxon>Danionidae</taxon>
        <taxon>Danioninae</taxon>
        <taxon>Danionella</taxon>
    </lineage>
</organism>
<name>A0A553PE29_9TELE</name>
<evidence type="ECO:0000256" key="1">
    <source>
        <dbReference type="SAM" id="Coils"/>
    </source>
</evidence>
<dbReference type="GO" id="GO:0051988">
    <property type="term" value="P:regulation of attachment of spindle microtubules to kinetochore"/>
    <property type="evidence" value="ECO:0007669"/>
    <property type="project" value="InterPro"/>
</dbReference>
<reference evidence="3 4" key="1">
    <citation type="journal article" date="2019" name="Sci. Data">
        <title>Hybrid genome assembly and annotation of Danionella translucida.</title>
        <authorList>
            <person name="Kadobianskyi M."/>
            <person name="Schulze L."/>
            <person name="Schuelke M."/>
            <person name="Judkewitz B."/>
        </authorList>
    </citation>
    <scope>NUCLEOTIDE SEQUENCE [LARGE SCALE GENOMIC DNA]</scope>
    <source>
        <strain evidence="3 4">Bolton</strain>
    </source>
</reference>
<feature type="coiled-coil region" evidence="1">
    <location>
        <begin position="907"/>
        <end position="1133"/>
    </location>
</feature>
<dbReference type="EMBL" id="SRMA01026711">
    <property type="protein sequence ID" value="TRY75939.1"/>
    <property type="molecule type" value="Genomic_DNA"/>
</dbReference>
<dbReference type="GO" id="GO:0051301">
    <property type="term" value="P:cell division"/>
    <property type="evidence" value="ECO:0007669"/>
    <property type="project" value="InterPro"/>
</dbReference>
<evidence type="ECO:0000313" key="4">
    <source>
        <dbReference type="Proteomes" id="UP000316079"/>
    </source>
</evidence>
<evidence type="ECO:0000313" key="3">
    <source>
        <dbReference type="EMBL" id="TRY75939.1"/>
    </source>
</evidence>
<dbReference type="OrthoDB" id="5972338at2759"/>
<dbReference type="STRING" id="623744.A0A553PE29"/>
<sequence>MSSLSGFSSPNPERFPLQDVQNIQETLSLTFKQASVDEKDPRIKQKNVFGESKDHSTDICNELQILDTTDEDVIIQSFPSLEGEVVIEDDPFLSDASILISRLALEDNIFLQCLSQEPDETEHSEENQNNENNSDHPYSCTSRSSGSDASPILYLGNELSSSEGGTVALKSSLSLGGEILVSDNCAISDESIILKELALGGHSLCETMVVTNVDTEAVSVYPQPLGHSYCVTNHKPLSEESFTPGTVDSNGFSCSTDENTVGTHKPSDLSEGSRGFLLKNQHCPGIEIDVLSKVSEMVILKENLAEEQNRTYLNDIDGGGFASLTPGHEHEMLQPQNTSYVEPDVFYKSFGSSTGLGNVNEPLRTTTNDVFATCYAVEQTEKVCNLESNQHFLLSQDVNKAQRERYCKGKIEEPKNLSSTMADQHTEKHNLLFLPSVCLRNVDLETSKCEKKTLDSDIQLEIKEMQLCASNEAVAVQDAPSAIGLTGSCILKTPTLSRSVLRGSASEITISHLWPELPESPIPPPLLNSTSLTNAFSTPVVSENKEHLQPKMACADEKNVLNGHQGFDSRPLQDQLRQMAELLMAASRKVAVPTPEPVNKHNALVGTSAVSVRSELVLSSPVERMERSMNTSAAIEILKEADVSDASTSTDSLLWSLPPGNLGHLSRSELEQRLTSTLVMVEVLSQQLTSARVHNPGKETSPSDLRDKLIQTEHTELRQNGTYRDLYKIALEGIGSLEQDQGFYSSLHNSVQAVRSWMMKSVLWRYKEILLKMEQKVNSMRLLMEEALEEKKAAFSVTQQLRNLSVAQVAELERATGSYQQLMAALSLAYPTLVDLSNSYAESISAASVHLKKNQEDNASLLEELRKAQKLIQRTKPVLQDLLQRTATAFDHCKEHLALRDRAVEERELMKNELELVKSSLEDARQQISDLNTQQTILTSELSVLREQLNQAEEERFQLQRTNTELSSTVTSTLASYTFLEQSLASETRSLQQSKCDAQQATERANSLEEALEASRKQLEQYKDTVFQSETLIEQLQSEAEIHRGQLAQQARLQVELSSLKETMEFLEAENKLARDQMEESEALLLYHLQGLRERNLECEDLKLAQEQLRLEKESLEEELKGTQDKARCMLLEQGEQMAQACNEVMLLNQRVSALTAILKESLISKEPESFEISLRRSPSSFVDSVMVAMMKTQETEAEKTDSEEGRCTMLELLSDLSGSIADLQCNLDLMRIICALQAALQSASQTHILELSQLKQNLERLQAQVEKDAALLQQKSLELRREVAEMRRLEQQTHVEVQLLKEELSHAGGQSAASTRAIEDRIKLLKEVEKLKANLAETEESRSKVLERAKRHQRVHTMNQSKLERELHLLDDMLETVRKTLSDIPDFVQTCPQLQKLVEFLG</sequence>
<feature type="compositionally biased region" description="Polar residues" evidence="2">
    <location>
        <begin position="135"/>
        <end position="145"/>
    </location>
</feature>
<feature type="coiled-coil region" evidence="1">
    <location>
        <begin position="1322"/>
        <end position="1349"/>
    </location>
</feature>
<dbReference type="PANTHER" id="PTHR15347">
    <property type="entry name" value="SPERM-ASSOCIATED ANTIGEN 5"/>
    <property type="match status" value="1"/>
</dbReference>
<dbReference type="InterPro" id="IPR028728">
    <property type="entry name" value="Astrin"/>
</dbReference>
<dbReference type="PANTHER" id="PTHR15347:SF1">
    <property type="entry name" value="SPERM-ASSOCIATED ANTIGEN 5"/>
    <property type="match status" value="1"/>
</dbReference>
<dbReference type="Proteomes" id="UP000316079">
    <property type="component" value="Unassembled WGS sequence"/>
</dbReference>
<feature type="region of interest" description="Disordered" evidence="2">
    <location>
        <begin position="118"/>
        <end position="145"/>
    </location>
</feature>
<gene>
    <name evidence="3" type="ORF">DNTS_033500</name>
</gene>
<protein>
    <recommendedName>
        <fullName evidence="5">Sperm-associated antigen 5</fullName>
    </recommendedName>
</protein>
<keyword evidence="4" id="KW-1185">Reference proteome</keyword>
<evidence type="ECO:0008006" key="5">
    <source>
        <dbReference type="Google" id="ProtNLM"/>
    </source>
</evidence>
<comment type="caution">
    <text evidence="3">The sequence shown here is derived from an EMBL/GenBank/DDBJ whole genome shotgun (WGS) entry which is preliminary data.</text>
</comment>
<evidence type="ECO:0000256" key="2">
    <source>
        <dbReference type="SAM" id="MobiDB-lite"/>
    </source>
</evidence>